<dbReference type="GO" id="GO:0006352">
    <property type="term" value="P:DNA-templated transcription initiation"/>
    <property type="evidence" value="ECO:0007669"/>
    <property type="project" value="InterPro"/>
</dbReference>
<dbReference type="InterPro" id="IPR013324">
    <property type="entry name" value="RNA_pol_sigma_r3/r4-like"/>
</dbReference>
<dbReference type="InterPro" id="IPR036388">
    <property type="entry name" value="WH-like_DNA-bd_sf"/>
</dbReference>
<dbReference type="PANTHER" id="PTHR43133:SF62">
    <property type="entry name" value="RNA POLYMERASE SIGMA FACTOR SIGZ"/>
    <property type="match status" value="1"/>
</dbReference>
<organism evidence="8">
    <name type="scientific">uncultured Rubrobacteraceae bacterium</name>
    <dbReference type="NCBI Taxonomy" id="349277"/>
    <lineage>
        <taxon>Bacteria</taxon>
        <taxon>Bacillati</taxon>
        <taxon>Actinomycetota</taxon>
        <taxon>Rubrobacteria</taxon>
        <taxon>Rubrobacterales</taxon>
        <taxon>Rubrobacteraceae</taxon>
        <taxon>environmental samples</taxon>
    </lineage>
</organism>
<name>A0A6J4R380_9ACTN</name>
<dbReference type="GO" id="GO:0003677">
    <property type="term" value="F:DNA binding"/>
    <property type="evidence" value="ECO:0007669"/>
    <property type="project" value="UniProtKB-KW"/>
</dbReference>
<dbReference type="InterPro" id="IPR007630">
    <property type="entry name" value="RNA_pol_sigma70_r4"/>
</dbReference>
<dbReference type="InterPro" id="IPR013325">
    <property type="entry name" value="RNA_pol_sigma_r2"/>
</dbReference>
<dbReference type="PANTHER" id="PTHR43133">
    <property type="entry name" value="RNA POLYMERASE ECF-TYPE SIGMA FACTO"/>
    <property type="match status" value="1"/>
</dbReference>
<gene>
    <name evidence="8" type="ORF">AVDCRST_MAG28-3605</name>
</gene>
<dbReference type="EMBL" id="CADCVE010000091">
    <property type="protein sequence ID" value="CAA9462871.1"/>
    <property type="molecule type" value="Genomic_DNA"/>
</dbReference>
<accession>A0A6J4R380</accession>
<dbReference type="SUPFAM" id="SSF88659">
    <property type="entry name" value="Sigma3 and sigma4 domains of RNA polymerase sigma factors"/>
    <property type="match status" value="1"/>
</dbReference>
<evidence type="ECO:0000313" key="8">
    <source>
        <dbReference type="EMBL" id="CAA9462871.1"/>
    </source>
</evidence>
<dbReference type="InterPro" id="IPR007627">
    <property type="entry name" value="RNA_pol_sigma70_r2"/>
</dbReference>
<proteinExistence type="inferred from homology"/>
<evidence type="ECO:0000259" key="7">
    <source>
        <dbReference type="Pfam" id="PF04545"/>
    </source>
</evidence>
<comment type="similarity">
    <text evidence="1">Belongs to the sigma-70 factor family. ECF subfamily.</text>
</comment>
<keyword evidence="3" id="KW-0731">Sigma factor</keyword>
<dbReference type="Pfam" id="PF04542">
    <property type="entry name" value="Sigma70_r2"/>
    <property type="match status" value="1"/>
</dbReference>
<dbReference type="SUPFAM" id="SSF88946">
    <property type="entry name" value="Sigma2 domain of RNA polymerase sigma factors"/>
    <property type="match status" value="1"/>
</dbReference>
<dbReference type="InterPro" id="IPR039425">
    <property type="entry name" value="RNA_pol_sigma-70-like"/>
</dbReference>
<feature type="domain" description="RNA polymerase sigma-70 region 2" evidence="6">
    <location>
        <begin position="46"/>
        <end position="113"/>
    </location>
</feature>
<evidence type="ECO:0000256" key="2">
    <source>
        <dbReference type="ARBA" id="ARBA00023015"/>
    </source>
</evidence>
<dbReference type="Gene3D" id="1.10.1740.10">
    <property type="match status" value="1"/>
</dbReference>
<evidence type="ECO:0000256" key="4">
    <source>
        <dbReference type="ARBA" id="ARBA00023125"/>
    </source>
</evidence>
<evidence type="ECO:0000256" key="5">
    <source>
        <dbReference type="ARBA" id="ARBA00023163"/>
    </source>
</evidence>
<keyword evidence="4" id="KW-0238">DNA-binding</keyword>
<evidence type="ECO:0000256" key="1">
    <source>
        <dbReference type="ARBA" id="ARBA00010641"/>
    </source>
</evidence>
<dbReference type="Gene3D" id="1.10.10.10">
    <property type="entry name" value="Winged helix-like DNA-binding domain superfamily/Winged helix DNA-binding domain"/>
    <property type="match status" value="1"/>
</dbReference>
<reference evidence="8" key="1">
    <citation type="submission" date="2020-02" db="EMBL/GenBank/DDBJ databases">
        <authorList>
            <person name="Meier V. D."/>
        </authorList>
    </citation>
    <scope>NUCLEOTIDE SEQUENCE</scope>
    <source>
        <strain evidence="8">AVDCRST_MAG28</strain>
    </source>
</reference>
<sequence length="209" mass="22703">MLTGRKLEGHFGSTDGWGGLGLKGATDEALISRVAGSGDGRALSELYDRYGGLVYGAGMRYLGDRTLAEDLVQDVFVSVWRKAATFDASRAAFSTWVYRITRNRATDLARRREARVRTVAPPAEGAYPEPGEGDGSEQTVRMFDLVGALSGLSPAHREVLVLAYFEGLSQREISTRTNMPLGTVKSRTTAALRAARKRLLAPEEHPKDG</sequence>
<dbReference type="GO" id="GO:0016987">
    <property type="term" value="F:sigma factor activity"/>
    <property type="evidence" value="ECO:0007669"/>
    <property type="project" value="UniProtKB-KW"/>
</dbReference>
<dbReference type="InterPro" id="IPR014284">
    <property type="entry name" value="RNA_pol_sigma-70_dom"/>
</dbReference>
<dbReference type="CDD" id="cd06171">
    <property type="entry name" value="Sigma70_r4"/>
    <property type="match status" value="1"/>
</dbReference>
<dbReference type="AlphaFoldDB" id="A0A6J4R380"/>
<dbReference type="Pfam" id="PF04545">
    <property type="entry name" value="Sigma70_r4"/>
    <property type="match status" value="1"/>
</dbReference>
<keyword evidence="5" id="KW-0804">Transcription</keyword>
<feature type="domain" description="RNA polymerase sigma-70 region 4" evidence="7">
    <location>
        <begin position="148"/>
        <end position="196"/>
    </location>
</feature>
<protein>
    <submittedName>
        <fullName evidence="8">RNA polymerase ECF-type sigma factor</fullName>
    </submittedName>
</protein>
<evidence type="ECO:0000256" key="3">
    <source>
        <dbReference type="ARBA" id="ARBA00023082"/>
    </source>
</evidence>
<keyword evidence="2" id="KW-0805">Transcription regulation</keyword>
<dbReference type="NCBIfam" id="TIGR02937">
    <property type="entry name" value="sigma70-ECF"/>
    <property type="match status" value="1"/>
</dbReference>
<evidence type="ECO:0000259" key="6">
    <source>
        <dbReference type="Pfam" id="PF04542"/>
    </source>
</evidence>